<evidence type="ECO:0000313" key="2">
    <source>
        <dbReference type="EMBL" id="CAJ1579099.1"/>
    </source>
</evidence>
<reference evidence="2 3" key="1">
    <citation type="submission" date="2023-08" db="EMBL/GenBank/DDBJ databases">
        <authorList>
            <person name="Folkvardsen B D."/>
            <person name="Norman A."/>
        </authorList>
    </citation>
    <scope>NUCLEOTIDE SEQUENCE [LARGE SCALE GENOMIC DNA]</scope>
    <source>
        <strain evidence="2 3">Mu0050</strain>
    </source>
</reference>
<dbReference type="SUPFAM" id="SSF51556">
    <property type="entry name" value="Metallo-dependent hydrolases"/>
    <property type="match status" value="1"/>
</dbReference>
<sequence length="481" mass="52019">MSTNRTVITGGRVLVGDPLTARVQHVDLLVEDGRITAIEPDLATVDAEVIDAAGCWVIPGFVDTHRHLWQTTMRGVTANWNLKDYFWCIRNHFAGLHDPDDVYAGQYAGGLDALVNGVTTTIDHCHITNSPDHSDAAVHGIKDSGVRALWCYGFYASPQSDPVFTTPQHRLDDARRVRASFFPGDDGLVRMGVALTELGIQPIAETHREIEAATDLAVPVTMHTNCVWGRPAINDIEIYQREGLLQEGQIHSHATRCTEADLQALRDAGCSVSSTPDTELQMGQGRPVFRRALAAGLTAGMGVDIVSNNSGDMFTTMRILMQHDRGDALQGVLEESGLAAVTGPLPVTTRQVLRAATLAGATALGLESVCGSIEVGKAADLVLLRHDRLHMRPIVDDVDAIVIQATTRDIDRVLVDGRTVVENGSLPRDVERRGVELIDAANARLNERVEPLGGWKLQLPPGLFDELGAMFHANVAEAAAQ</sequence>
<dbReference type="InterPro" id="IPR050287">
    <property type="entry name" value="MTA/SAH_deaminase"/>
</dbReference>
<dbReference type="Gene3D" id="2.30.40.10">
    <property type="entry name" value="Urease, subunit C, domain 1"/>
    <property type="match status" value="1"/>
</dbReference>
<dbReference type="PANTHER" id="PTHR43794:SF5">
    <property type="entry name" value="CHLOROHYDROLASE FAMILY PROTEIN"/>
    <property type="match status" value="1"/>
</dbReference>
<dbReference type="PANTHER" id="PTHR43794">
    <property type="entry name" value="AMINOHYDROLASE SSNA-RELATED"/>
    <property type="match status" value="1"/>
</dbReference>
<organism evidence="2 3">
    <name type="scientific">[Mycobacterium] wendilense</name>
    <dbReference type="NCBI Taxonomy" id="3064284"/>
    <lineage>
        <taxon>Bacteria</taxon>
        <taxon>Bacillati</taxon>
        <taxon>Actinomycetota</taxon>
        <taxon>Actinomycetes</taxon>
        <taxon>Mycobacteriales</taxon>
        <taxon>Mycobacteriaceae</taxon>
        <taxon>Mycolicibacter</taxon>
    </lineage>
</organism>
<dbReference type="RefSeq" id="WP_316513840.1">
    <property type="nucleotide sequence ID" value="NZ_OY726395.1"/>
</dbReference>
<dbReference type="Gene3D" id="3.20.20.140">
    <property type="entry name" value="Metal-dependent hydrolases"/>
    <property type="match status" value="1"/>
</dbReference>
<accession>A0ABM9M8M9</accession>
<feature type="domain" description="Amidohydrolase-related" evidence="1">
    <location>
        <begin position="56"/>
        <end position="420"/>
    </location>
</feature>
<dbReference type="InterPro" id="IPR011059">
    <property type="entry name" value="Metal-dep_hydrolase_composite"/>
</dbReference>
<dbReference type="Proteomes" id="UP001190466">
    <property type="component" value="Chromosome"/>
</dbReference>
<evidence type="ECO:0000259" key="1">
    <source>
        <dbReference type="Pfam" id="PF01979"/>
    </source>
</evidence>
<keyword evidence="3" id="KW-1185">Reference proteome</keyword>
<dbReference type="EMBL" id="OY726395">
    <property type="protein sequence ID" value="CAJ1579099.1"/>
    <property type="molecule type" value="Genomic_DNA"/>
</dbReference>
<dbReference type="NCBIfam" id="NF006056">
    <property type="entry name" value="PRK08204.1"/>
    <property type="match status" value="1"/>
</dbReference>
<protein>
    <submittedName>
        <fullName evidence="2">Amidohydrolase family protein</fullName>
    </submittedName>
</protein>
<proteinExistence type="predicted"/>
<evidence type="ECO:0000313" key="3">
    <source>
        <dbReference type="Proteomes" id="UP001190466"/>
    </source>
</evidence>
<name>A0ABM9M8M9_9MYCO</name>
<gene>
    <name evidence="2" type="ORF">MU0050_000338</name>
</gene>
<dbReference type="InterPro" id="IPR006680">
    <property type="entry name" value="Amidohydro-rel"/>
</dbReference>
<dbReference type="SUPFAM" id="SSF51338">
    <property type="entry name" value="Composite domain of metallo-dependent hydrolases"/>
    <property type="match status" value="1"/>
</dbReference>
<dbReference type="Pfam" id="PF01979">
    <property type="entry name" value="Amidohydro_1"/>
    <property type="match status" value="1"/>
</dbReference>
<dbReference type="InterPro" id="IPR032466">
    <property type="entry name" value="Metal_Hydrolase"/>
</dbReference>